<dbReference type="AlphaFoldDB" id="A0AAE9L4A3"/>
<dbReference type="PROSITE" id="PS50110">
    <property type="entry name" value="RESPONSE_REGULATORY"/>
    <property type="match status" value="1"/>
</dbReference>
<dbReference type="Gene3D" id="3.40.50.2300">
    <property type="match status" value="1"/>
</dbReference>
<feature type="domain" description="Response regulatory" evidence="8">
    <location>
        <begin position="15"/>
        <end position="129"/>
    </location>
</feature>
<keyword evidence="4" id="KW-0238">DNA-binding</keyword>
<evidence type="ECO:0000256" key="1">
    <source>
        <dbReference type="ARBA" id="ARBA00022553"/>
    </source>
</evidence>
<evidence type="ECO:0000313" key="10">
    <source>
        <dbReference type="EMBL" id="URF06209.1"/>
    </source>
</evidence>
<dbReference type="InterPro" id="IPR000792">
    <property type="entry name" value="Tscrpt_reg_LuxR_C"/>
</dbReference>
<evidence type="ECO:0000313" key="11">
    <source>
        <dbReference type="Proteomes" id="UP000318943"/>
    </source>
</evidence>
<evidence type="ECO:0000256" key="3">
    <source>
        <dbReference type="ARBA" id="ARBA00023015"/>
    </source>
</evidence>
<dbReference type="PANTHER" id="PTHR44688:SF16">
    <property type="entry name" value="DNA-BINDING TRANSCRIPTIONAL ACTIVATOR DEVR_DOSR"/>
    <property type="match status" value="1"/>
</dbReference>
<dbReference type="EMBL" id="CP097331">
    <property type="protein sequence ID" value="URF06209.1"/>
    <property type="molecule type" value="Genomic_DNA"/>
</dbReference>
<reference evidence="10" key="2">
    <citation type="journal article" date="2022" name="Microbiol. Resour. Announc.">
        <title>Genome Sequence of Cupriavidus campinensis Strain G5, a Member of a Bacterial Consortium Capable of Polyethylene Degradation.</title>
        <authorList>
            <person name="Schneider B."/>
            <person name="Pfeiffer F."/>
            <person name="Dyall-Smith M."/>
            <person name="Kunte H.J."/>
        </authorList>
    </citation>
    <scope>NUCLEOTIDE SEQUENCE</scope>
    <source>
        <strain evidence="10">G5</strain>
    </source>
</reference>
<dbReference type="PANTHER" id="PTHR44688">
    <property type="entry name" value="DNA-BINDING TRANSCRIPTIONAL ACTIVATOR DEVR_DOSR"/>
    <property type="match status" value="1"/>
</dbReference>
<dbReference type="SUPFAM" id="SSF52172">
    <property type="entry name" value="CheY-like"/>
    <property type="match status" value="1"/>
</dbReference>
<dbReference type="RefSeq" id="WP_144198291.1">
    <property type="nucleotide sequence ID" value="NZ_CAJPVH010000001.1"/>
</dbReference>
<dbReference type="CDD" id="cd06170">
    <property type="entry name" value="LuxR_C_like"/>
    <property type="match status" value="1"/>
</dbReference>
<accession>A0AAE9L4A3</accession>
<dbReference type="KEGG" id="ccam:M5D45_24090"/>
<gene>
    <name evidence="9" type="ORF">FGG12_14090</name>
    <name evidence="10" type="ORF">M5D45_24090</name>
</gene>
<dbReference type="InterPro" id="IPR001789">
    <property type="entry name" value="Sig_transdc_resp-reg_receiver"/>
</dbReference>
<evidence type="ECO:0000313" key="12">
    <source>
        <dbReference type="Proteomes" id="UP001056132"/>
    </source>
</evidence>
<dbReference type="Proteomes" id="UP001056132">
    <property type="component" value="Chromosome 2"/>
</dbReference>
<sequence length="217" mass="23284">MGNESGAANEVAGGVVYVVDDDESMRVAVAMLLRSVGHQVQTFASAQEFLACERPDTPSCLILDVRLKGLSGLAVQEQIGAGQISIPIVFMTAHGDIAMSVKAMKAGATDFLAKPFRDQDMLDAVNSALARDAQRRVADQSSADLRQRYATLTQREREVMAQVVRGLMNKQIAANLGLSEITVKIHRGQAMKKMGSRSLADFVLKAEALGMTSDASQ</sequence>
<dbReference type="CDD" id="cd17537">
    <property type="entry name" value="REC_FixJ"/>
    <property type="match status" value="1"/>
</dbReference>
<dbReference type="EMBL" id="VCIZ01000007">
    <property type="protein sequence ID" value="TSP12141.1"/>
    <property type="molecule type" value="Genomic_DNA"/>
</dbReference>
<dbReference type="Pfam" id="PF00072">
    <property type="entry name" value="Response_reg"/>
    <property type="match status" value="1"/>
</dbReference>
<evidence type="ECO:0000256" key="5">
    <source>
        <dbReference type="ARBA" id="ARBA00023163"/>
    </source>
</evidence>
<name>A0AAE9L4A3_9BURK</name>
<dbReference type="PRINTS" id="PR00038">
    <property type="entry name" value="HTHLUXR"/>
</dbReference>
<dbReference type="InterPro" id="IPR011006">
    <property type="entry name" value="CheY-like_superfamily"/>
</dbReference>
<dbReference type="GO" id="GO:0000160">
    <property type="term" value="P:phosphorelay signal transduction system"/>
    <property type="evidence" value="ECO:0007669"/>
    <property type="project" value="UniProtKB-KW"/>
</dbReference>
<dbReference type="FunFam" id="3.40.50.2300:FF:000018">
    <property type="entry name" value="DNA-binding transcriptional regulator NtrC"/>
    <property type="match status" value="1"/>
</dbReference>
<keyword evidence="11" id="KW-1185">Reference proteome</keyword>
<reference evidence="10" key="3">
    <citation type="submission" date="2022-05" db="EMBL/GenBank/DDBJ databases">
        <authorList>
            <person name="Kunte H.-J."/>
        </authorList>
    </citation>
    <scope>NUCLEOTIDE SEQUENCE</scope>
    <source>
        <strain evidence="10">G5</strain>
    </source>
</reference>
<dbReference type="Pfam" id="PF00196">
    <property type="entry name" value="GerE"/>
    <property type="match status" value="1"/>
</dbReference>
<reference evidence="9 11" key="1">
    <citation type="submission" date="2019-05" db="EMBL/GenBank/DDBJ databases">
        <title>Whole genome sequence analysis of Cupriavidus campinensis S14E4C strain.</title>
        <authorList>
            <person name="Abbaszade G."/>
            <person name="Szabo A."/>
            <person name="Toumi M."/>
            <person name="Toth E."/>
        </authorList>
    </citation>
    <scope>NUCLEOTIDE SEQUENCE [LARGE SCALE GENOMIC DNA]</scope>
    <source>
        <strain evidence="9 11">S14E4C</strain>
    </source>
</reference>
<dbReference type="GO" id="GO:0003677">
    <property type="term" value="F:DNA binding"/>
    <property type="evidence" value="ECO:0007669"/>
    <property type="project" value="UniProtKB-KW"/>
</dbReference>
<evidence type="ECO:0000256" key="6">
    <source>
        <dbReference type="PROSITE-ProRule" id="PRU00169"/>
    </source>
</evidence>
<keyword evidence="2" id="KW-0902">Two-component regulatory system</keyword>
<dbReference type="InterPro" id="IPR036388">
    <property type="entry name" value="WH-like_DNA-bd_sf"/>
</dbReference>
<protein>
    <submittedName>
        <fullName evidence="10">Response regulator transcription factor</fullName>
    </submittedName>
</protein>
<feature type="domain" description="HTH luxR-type" evidence="7">
    <location>
        <begin position="145"/>
        <end position="210"/>
    </location>
</feature>
<keyword evidence="3" id="KW-0805">Transcription regulation</keyword>
<evidence type="ECO:0000313" key="9">
    <source>
        <dbReference type="EMBL" id="TSP12141.1"/>
    </source>
</evidence>
<dbReference type="SMART" id="SM00421">
    <property type="entry name" value="HTH_LUXR"/>
    <property type="match status" value="1"/>
</dbReference>
<proteinExistence type="predicted"/>
<dbReference type="PROSITE" id="PS50043">
    <property type="entry name" value="HTH_LUXR_2"/>
    <property type="match status" value="1"/>
</dbReference>
<evidence type="ECO:0000256" key="2">
    <source>
        <dbReference type="ARBA" id="ARBA00023012"/>
    </source>
</evidence>
<evidence type="ECO:0000259" key="8">
    <source>
        <dbReference type="PROSITE" id="PS50110"/>
    </source>
</evidence>
<dbReference type="Proteomes" id="UP000318943">
    <property type="component" value="Unassembled WGS sequence"/>
</dbReference>
<dbReference type="Gene3D" id="1.10.10.10">
    <property type="entry name" value="Winged helix-like DNA-binding domain superfamily/Winged helix DNA-binding domain"/>
    <property type="match status" value="1"/>
</dbReference>
<evidence type="ECO:0000256" key="4">
    <source>
        <dbReference type="ARBA" id="ARBA00023125"/>
    </source>
</evidence>
<dbReference type="GO" id="GO:0006355">
    <property type="term" value="P:regulation of DNA-templated transcription"/>
    <property type="evidence" value="ECO:0007669"/>
    <property type="project" value="InterPro"/>
</dbReference>
<keyword evidence="5" id="KW-0804">Transcription</keyword>
<feature type="modified residue" description="4-aspartylphosphate" evidence="6">
    <location>
        <position position="64"/>
    </location>
</feature>
<dbReference type="SMART" id="SM00448">
    <property type="entry name" value="REC"/>
    <property type="match status" value="1"/>
</dbReference>
<keyword evidence="1 6" id="KW-0597">Phosphoprotein</keyword>
<evidence type="ECO:0000259" key="7">
    <source>
        <dbReference type="PROSITE" id="PS50043"/>
    </source>
</evidence>
<organism evidence="10 12">
    <name type="scientific">Cupriavidus campinensis</name>
    <dbReference type="NCBI Taxonomy" id="151783"/>
    <lineage>
        <taxon>Bacteria</taxon>
        <taxon>Pseudomonadati</taxon>
        <taxon>Pseudomonadota</taxon>
        <taxon>Betaproteobacteria</taxon>
        <taxon>Burkholderiales</taxon>
        <taxon>Burkholderiaceae</taxon>
        <taxon>Cupriavidus</taxon>
    </lineage>
</organism>